<dbReference type="Proteomes" id="UP000197587">
    <property type="component" value="Unassembled WGS sequence"/>
</dbReference>
<comment type="caution">
    <text evidence="1">The sequence shown here is derived from an EMBL/GenBank/DDBJ whole genome shotgun (WGS) entry which is preliminary data.</text>
</comment>
<accession>A0A246BA94</accession>
<reference evidence="1 2" key="1">
    <citation type="submission" date="2017-05" db="EMBL/GenBank/DDBJ databases">
        <title>Genome of Chryseobacterium haifense.</title>
        <authorList>
            <person name="Newman J.D."/>
        </authorList>
    </citation>
    <scope>NUCLEOTIDE SEQUENCE [LARGE SCALE GENOMIC DNA]</scope>
    <source>
        <strain evidence="1 2">DSM 19056</strain>
    </source>
</reference>
<evidence type="ECO:0000313" key="2">
    <source>
        <dbReference type="Proteomes" id="UP000197587"/>
    </source>
</evidence>
<organism evidence="1 2">
    <name type="scientific">Kaistella haifensis DSM 19056</name>
    <dbReference type="NCBI Taxonomy" id="1450526"/>
    <lineage>
        <taxon>Bacteria</taxon>
        <taxon>Pseudomonadati</taxon>
        <taxon>Bacteroidota</taxon>
        <taxon>Flavobacteriia</taxon>
        <taxon>Flavobacteriales</taxon>
        <taxon>Weeksellaceae</taxon>
        <taxon>Chryseobacterium group</taxon>
        <taxon>Kaistella</taxon>
    </lineage>
</organism>
<gene>
    <name evidence="1" type="ORF">AP75_05560</name>
</gene>
<name>A0A246BA94_9FLAO</name>
<dbReference type="AlphaFoldDB" id="A0A246BA94"/>
<dbReference type="EMBL" id="JASZ02000008">
    <property type="protein sequence ID" value="OWK98612.1"/>
    <property type="molecule type" value="Genomic_DNA"/>
</dbReference>
<protein>
    <submittedName>
        <fullName evidence="1">Uncharacterized protein</fullName>
    </submittedName>
</protein>
<keyword evidence="2" id="KW-1185">Reference proteome</keyword>
<sequence>MWFTKNTEVVSYEYFNFAKCSHKKWCKIKKIFDNCNIFRTLNQISSTLDFSNKALFFTFAI</sequence>
<proteinExistence type="predicted"/>
<evidence type="ECO:0000313" key="1">
    <source>
        <dbReference type="EMBL" id="OWK98612.1"/>
    </source>
</evidence>